<dbReference type="OrthoDB" id="429304at2759"/>
<accession>A0A1Q9CIV5</accession>
<feature type="region of interest" description="Disordered" evidence="1">
    <location>
        <begin position="467"/>
        <end position="491"/>
    </location>
</feature>
<gene>
    <name evidence="2" type="ORF">AK812_SmicGene36469</name>
</gene>
<organism evidence="2 3">
    <name type="scientific">Symbiodinium microadriaticum</name>
    <name type="common">Dinoflagellate</name>
    <name type="synonym">Zooxanthella microadriatica</name>
    <dbReference type="NCBI Taxonomy" id="2951"/>
    <lineage>
        <taxon>Eukaryota</taxon>
        <taxon>Sar</taxon>
        <taxon>Alveolata</taxon>
        <taxon>Dinophyceae</taxon>
        <taxon>Suessiales</taxon>
        <taxon>Symbiodiniaceae</taxon>
        <taxon>Symbiodinium</taxon>
    </lineage>
</organism>
<feature type="compositionally biased region" description="Polar residues" evidence="1">
    <location>
        <begin position="67"/>
        <end position="77"/>
    </location>
</feature>
<evidence type="ECO:0000313" key="3">
    <source>
        <dbReference type="Proteomes" id="UP000186817"/>
    </source>
</evidence>
<evidence type="ECO:0008006" key="4">
    <source>
        <dbReference type="Google" id="ProtNLM"/>
    </source>
</evidence>
<evidence type="ECO:0000313" key="2">
    <source>
        <dbReference type="EMBL" id="OLP82850.1"/>
    </source>
</evidence>
<protein>
    <recommendedName>
        <fullName evidence="4">Apple domain-containing protein</fullName>
    </recommendedName>
</protein>
<evidence type="ECO:0000256" key="1">
    <source>
        <dbReference type="SAM" id="MobiDB-lite"/>
    </source>
</evidence>
<dbReference type="EMBL" id="LSRX01001161">
    <property type="protein sequence ID" value="OLP82850.1"/>
    <property type="molecule type" value="Genomic_DNA"/>
</dbReference>
<feature type="region of interest" description="Disordered" evidence="1">
    <location>
        <begin position="30"/>
        <end position="122"/>
    </location>
</feature>
<dbReference type="Proteomes" id="UP000186817">
    <property type="component" value="Unassembled WGS sequence"/>
</dbReference>
<keyword evidence="3" id="KW-1185">Reference proteome</keyword>
<reference evidence="2 3" key="1">
    <citation type="submission" date="2016-02" db="EMBL/GenBank/DDBJ databases">
        <title>Genome analysis of coral dinoflagellate symbionts highlights evolutionary adaptations to a symbiotic lifestyle.</title>
        <authorList>
            <person name="Aranda M."/>
            <person name="Li Y."/>
            <person name="Liew Y.J."/>
            <person name="Baumgarten S."/>
            <person name="Simakov O."/>
            <person name="Wilson M."/>
            <person name="Piel J."/>
            <person name="Ashoor H."/>
            <person name="Bougouffa S."/>
            <person name="Bajic V.B."/>
            <person name="Ryu T."/>
            <person name="Ravasi T."/>
            <person name="Bayer T."/>
            <person name="Micklem G."/>
            <person name="Kim H."/>
            <person name="Bhak J."/>
            <person name="Lajeunesse T.C."/>
            <person name="Voolstra C.R."/>
        </authorList>
    </citation>
    <scope>NUCLEOTIDE SEQUENCE [LARGE SCALE GENOMIC DNA]</scope>
    <source>
        <strain evidence="2 3">CCMP2467</strain>
    </source>
</reference>
<name>A0A1Q9CIV5_SYMMI</name>
<comment type="caution">
    <text evidence="2">The sequence shown here is derived from an EMBL/GenBank/DDBJ whole genome shotgun (WGS) entry which is preliminary data.</text>
</comment>
<sequence length="491" mass="53616">MSSAFDICTAQIPAEHDPLLTKIEKVLQTTVQPADQDKDSAEAGTTTLPGPKDQDEEAEPKKEPSQAKPQPNPQTQGEDQDEEAEPKKEPSQAKPQPNPQTQGEDQDEEAEPKKEPSQVTRANAQDAFLLRLLQARRAHELTGKRAFATLHAFDTAATPRMLDKSFRAGAIATNRVTKVVADALDQELKKGRSCNHDQRSTSQNMFCEESHLDDADVDVSSCWPQEFDDRCPPLQLAGYKLVLRGSWSRSIEVAIQISVQRCAFLCTADPECRGFSLDVDERGVCSHYEEEGDPKPSSSCTYAFSKAKPQPNPQTQGEAQDAEAEPKKEPSQVVQHSVHSKDSKKVASVRGSRGRDGSGGSRARPRGEKQDRRMDTIPEPVLGSGQVQDAHVADRQAAAFNAIPGAQLLPDPPESDGYTGKKPGPEVLFLQDPRKWPASMKAKAGDPAARSSLVQVPALHLHRHLAAPEWKMLPPESRPDGPGTALHELSD</sequence>
<feature type="compositionally biased region" description="Basic and acidic residues" evidence="1">
    <location>
        <begin position="365"/>
        <end position="376"/>
    </location>
</feature>
<dbReference type="AlphaFoldDB" id="A0A1Q9CIV5"/>
<feature type="region of interest" description="Disordered" evidence="1">
    <location>
        <begin position="404"/>
        <end position="427"/>
    </location>
</feature>
<feature type="region of interest" description="Disordered" evidence="1">
    <location>
        <begin position="287"/>
        <end position="389"/>
    </location>
</feature>
<proteinExistence type="predicted"/>
<feature type="compositionally biased region" description="Polar residues" evidence="1">
    <location>
        <begin position="93"/>
        <end position="103"/>
    </location>
</feature>